<feature type="compositionally biased region" description="Basic residues" evidence="1">
    <location>
        <begin position="307"/>
        <end position="321"/>
    </location>
</feature>
<evidence type="ECO:0000313" key="3">
    <source>
        <dbReference type="Proteomes" id="UP000775547"/>
    </source>
</evidence>
<feature type="compositionally biased region" description="Low complexity" evidence="1">
    <location>
        <begin position="237"/>
        <end position="265"/>
    </location>
</feature>
<evidence type="ECO:0000313" key="2">
    <source>
        <dbReference type="EMBL" id="KAG5643008.1"/>
    </source>
</evidence>
<feature type="compositionally biased region" description="Acidic residues" evidence="1">
    <location>
        <begin position="139"/>
        <end position="148"/>
    </location>
</feature>
<reference evidence="2" key="1">
    <citation type="submission" date="2020-07" db="EMBL/GenBank/DDBJ databases">
        <authorList>
            <person name="Nieuwenhuis M."/>
            <person name="Van De Peppel L.J.J."/>
        </authorList>
    </citation>
    <scope>NUCLEOTIDE SEQUENCE</scope>
    <source>
        <strain evidence="2">AP01</strain>
        <tissue evidence="2">Mycelium</tissue>
    </source>
</reference>
<protein>
    <submittedName>
        <fullName evidence="2">Uncharacterized protein</fullName>
    </submittedName>
</protein>
<name>A0A9P7G6F4_9AGAR</name>
<feature type="region of interest" description="Disordered" evidence="1">
    <location>
        <begin position="442"/>
        <end position="610"/>
    </location>
</feature>
<feature type="region of interest" description="Disordered" evidence="1">
    <location>
        <begin position="104"/>
        <end position="405"/>
    </location>
</feature>
<feature type="compositionally biased region" description="Low complexity" evidence="1">
    <location>
        <begin position="195"/>
        <end position="205"/>
    </location>
</feature>
<feature type="compositionally biased region" description="Polar residues" evidence="1">
    <location>
        <begin position="65"/>
        <end position="86"/>
    </location>
</feature>
<feature type="compositionally biased region" description="Low complexity" evidence="1">
    <location>
        <begin position="339"/>
        <end position="360"/>
    </location>
</feature>
<evidence type="ECO:0000256" key="1">
    <source>
        <dbReference type="SAM" id="MobiDB-lite"/>
    </source>
</evidence>
<sequence>MPPTSSAPFSLDEFSELVALALDTDHADRLSESLLQFGPGYLAPSNTCSSHYPTVNTEYLASPGCSPSSMRAPTSPTSSWAANSPSRSRKILDKIKRQASAFVLRSPEAEKPHRPQALQPIPTFSPYTGIRHTSGSSFFDDDDSSDENENVHQTGFTPYVPLATQYERAHAAEASSSPASSQPQKSRPNPNPALSIFSRPSSSITSPPPSPKSTRSSSSTSSFSPITPTTPHFPIESQSQSPASSSYNRRWSLSTDDSSGASSTSYPNHPFAIPSEHGPESEDDPFAKSSVQVVRHSTHSQGYQYRSPKHRSSSAARRRRTAPAPSRPPPSGPLPTPPSADEGTSSDRSSSESPPASPSDRGNDSGGERRSMEWTLGLGKAHAPLPVSPTPTPEREQSAGSILQGRERAKVLRIRVVPSTSFDTAPADKDWTLSLPLGVSVPRSPLGSPTLPAVSSVQPRTRTRTISRTRSFLSHTSADSDSDARSKRSQCPSSWHLRPSLPTHKLPYQPTPRSRTSSSTSQSSLSPASSCSSRASQSSSVSSRPTSARVPKPPSTADSTTSNVSTESTSTIVPSAAQRERDWEQALATLTGPAPARSISRQSSASREGLRALRDASLDIERARAEAEEEEDAASIISGMSGHSGTYYSARSSFGSAYYRSSVGSAYARGFRASVGSAYANGGRRVRGDSAVLG</sequence>
<feature type="compositionally biased region" description="Low complexity" evidence="1">
    <location>
        <begin position="172"/>
        <end position="181"/>
    </location>
</feature>
<feature type="compositionally biased region" description="Pro residues" evidence="1">
    <location>
        <begin position="325"/>
        <end position="338"/>
    </location>
</feature>
<gene>
    <name evidence="2" type="ORF">DXG03_001787</name>
</gene>
<feature type="compositionally biased region" description="Basic and acidic residues" evidence="1">
    <location>
        <begin position="361"/>
        <end position="372"/>
    </location>
</feature>
<keyword evidence="3" id="KW-1185">Reference proteome</keyword>
<feature type="compositionally biased region" description="Low complexity" evidence="1">
    <location>
        <begin position="559"/>
        <end position="571"/>
    </location>
</feature>
<feature type="compositionally biased region" description="Low complexity" evidence="1">
    <location>
        <begin position="511"/>
        <end position="548"/>
    </location>
</feature>
<feature type="compositionally biased region" description="Low complexity" evidence="1">
    <location>
        <begin position="212"/>
        <end position="230"/>
    </location>
</feature>
<dbReference type="OrthoDB" id="3068450at2759"/>
<dbReference type="AlphaFoldDB" id="A0A9P7G6F4"/>
<dbReference type="EMBL" id="JABCKV010000141">
    <property type="protein sequence ID" value="KAG5643008.1"/>
    <property type="molecule type" value="Genomic_DNA"/>
</dbReference>
<feature type="region of interest" description="Disordered" evidence="1">
    <location>
        <begin position="65"/>
        <end position="87"/>
    </location>
</feature>
<comment type="caution">
    <text evidence="2">The sequence shown here is derived from an EMBL/GenBank/DDBJ whole genome shotgun (WGS) entry which is preliminary data.</text>
</comment>
<proteinExistence type="predicted"/>
<dbReference type="Proteomes" id="UP000775547">
    <property type="component" value="Unassembled WGS sequence"/>
</dbReference>
<feature type="compositionally biased region" description="Low complexity" evidence="1">
    <location>
        <begin position="594"/>
        <end position="607"/>
    </location>
</feature>
<accession>A0A9P7G6F4</accession>
<reference evidence="2" key="2">
    <citation type="submission" date="2021-10" db="EMBL/GenBank/DDBJ databases">
        <title>Phylogenomics reveals ancestral predisposition of the termite-cultivated fungus Termitomyces towards a domesticated lifestyle.</title>
        <authorList>
            <person name="Auxier B."/>
            <person name="Grum-Grzhimaylo A."/>
            <person name="Cardenas M.E."/>
            <person name="Lodge J.D."/>
            <person name="Laessoe T."/>
            <person name="Pedersen O."/>
            <person name="Smith M.E."/>
            <person name="Kuyper T.W."/>
            <person name="Franco-Molano E.A."/>
            <person name="Baroni T.J."/>
            <person name="Aanen D.K."/>
        </authorList>
    </citation>
    <scope>NUCLEOTIDE SEQUENCE</scope>
    <source>
        <strain evidence="2">AP01</strain>
        <tissue evidence="2">Mycelium</tissue>
    </source>
</reference>
<organism evidence="2 3">
    <name type="scientific">Asterophora parasitica</name>
    <dbReference type="NCBI Taxonomy" id="117018"/>
    <lineage>
        <taxon>Eukaryota</taxon>
        <taxon>Fungi</taxon>
        <taxon>Dikarya</taxon>
        <taxon>Basidiomycota</taxon>
        <taxon>Agaricomycotina</taxon>
        <taxon>Agaricomycetes</taxon>
        <taxon>Agaricomycetidae</taxon>
        <taxon>Agaricales</taxon>
        <taxon>Tricholomatineae</taxon>
        <taxon>Lyophyllaceae</taxon>
        <taxon>Asterophora</taxon>
    </lineage>
</organism>